<dbReference type="Proteomes" id="UP000193560">
    <property type="component" value="Unassembled WGS sequence"/>
</dbReference>
<feature type="domain" description="Svf1-like C-terminal" evidence="5">
    <location>
        <begin position="224"/>
        <end position="390"/>
    </location>
</feature>
<dbReference type="Pfam" id="PF17187">
    <property type="entry name" value="Svf1_C"/>
    <property type="match status" value="1"/>
</dbReference>
<evidence type="ECO:0000256" key="1">
    <source>
        <dbReference type="ARBA" id="ARBA00004496"/>
    </source>
</evidence>
<organism evidence="6 7">
    <name type="scientific">Absidia repens</name>
    <dbReference type="NCBI Taxonomy" id="90262"/>
    <lineage>
        <taxon>Eukaryota</taxon>
        <taxon>Fungi</taxon>
        <taxon>Fungi incertae sedis</taxon>
        <taxon>Mucoromycota</taxon>
        <taxon>Mucoromycotina</taxon>
        <taxon>Mucoromycetes</taxon>
        <taxon>Mucorales</taxon>
        <taxon>Cunninghamellaceae</taxon>
        <taxon>Absidia</taxon>
    </lineage>
</organism>
<dbReference type="AlphaFoldDB" id="A0A1X2J177"/>
<dbReference type="InterPro" id="IPR013931">
    <property type="entry name" value="Svf1-like_N"/>
</dbReference>
<dbReference type="EMBL" id="MCGE01000001">
    <property type="protein sequence ID" value="ORZ25515.1"/>
    <property type="molecule type" value="Genomic_DNA"/>
</dbReference>
<proteinExistence type="inferred from homology"/>
<reference evidence="6 7" key="1">
    <citation type="submission" date="2016-07" db="EMBL/GenBank/DDBJ databases">
        <title>Pervasive Adenine N6-methylation of Active Genes in Fungi.</title>
        <authorList>
            <consortium name="DOE Joint Genome Institute"/>
            <person name="Mondo S.J."/>
            <person name="Dannebaum R.O."/>
            <person name="Kuo R.C."/>
            <person name="Labutti K."/>
            <person name="Haridas S."/>
            <person name="Kuo A."/>
            <person name="Salamov A."/>
            <person name="Ahrendt S.R."/>
            <person name="Lipzen A."/>
            <person name="Sullivan W."/>
            <person name="Andreopoulos W.B."/>
            <person name="Clum A."/>
            <person name="Lindquist E."/>
            <person name="Daum C."/>
            <person name="Ramamoorthy G.K."/>
            <person name="Gryganskyi A."/>
            <person name="Culley D."/>
            <person name="Magnuson J.K."/>
            <person name="James T.Y."/>
            <person name="O'Malley M.A."/>
            <person name="Stajich J.E."/>
            <person name="Spatafora J.W."/>
            <person name="Visel A."/>
            <person name="Grigoriev I.V."/>
        </authorList>
    </citation>
    <scope>NUCLEOTIDE SEQUENCE [LARGE SCALE GENOMIC DNA]</scope>
    <source>
        <strain evidence="6 7">NRRL 1336</strain>
    </source>
</reference>
<evidence type="ECO:0000313" key="7">
    <source>
        <dbReference type="Proteomes" id="UP000193560"/>
    </source>
</evidence>
<dbReference type="STRING" id="90262.A0A1X2J177"/>
<dbReference type="PANTHER" id="PTHR47107">
    <property type="entry name" value="SVF1-LIKE PROTEIN YDR222W-RELATED"/>
    <property type="match status" value="1"/>
</dbReference>
<evidence type="ECO:0000256" key="2">
    <source>
        <dbReference type="ARBA" id="ARBA00009069"/>
    </source>
</evidence>
<evidence type="ECO:0000256" key="3">
    <source>
        <dbReference type="ARBA" id="ARBA00022490"/>
    </source>
</evidence>
<accession>A0A1X2J177</accession>
<dbReference type="GO" id="GO:0005737">
    <property type="term" value="C:cytoplasm"/>
    <property type="evidence" value="ECO:0007669"/>
    <property type="project" value="UniProtKB-SubCell"/>
</dbReference>
<dbReference type="SUPFAM" id="SSF159245">
    <property type="entry name" value="AttH-like"/>
    <property type="match status" value="1"/>
</dbReference>
<evidence type="ECO:0000259" key="4">
    <source>
        <dbReference type="Pfam" id="PF08622"/>
    </source>
</evidence>
<dbReference type="InterPro" id="IPR051385">
    <property type="entry name" value="Ceramide-binding_SVF1"/>
</dbReference>
<feature type="domain" description="Svf1-like N-terminal" evidence="4">
    <location>
        <begin position="56"/>
        <end position="222"/>
    </location>
</feature>
<keyword evidence="7" id="KW-1185">Reference proteome</keyword>
<dbReference type="GO" id="GO:0006979">
    <property type="term" value="P:response to oxidative stress"/>
    <property type="evidence" value="ECO:0007669"/>
    <property type="project" value="InterPro"/>
</dbReference>
<dbReference type="InterPro" id="IPR033394">
    <property type="entry name" value="Svf1-like_C"/>
</dbReference>
<dbReference type="OrthoDB" id="2590239at2759"/>
<gene>
    <name evidence="6" type="ORF">BCR42DRAFT_400319</name>
</gene>
<protein>
    <submittedName>
        <fullName evidence="6">Oxidative stress survival, Svf1-like protein</fullName>
    </submittedName>
</protein>
<evidence type="ECO:0000313" key="6">
    <source>
        <dbReference type="EMBL" id="ORZ25515.1"/>
    </source>
</evidence>
<name>A0A1X2J177_9FUNG</name>
<comment type="similarity">
    <text evidence="2">Belongs to the SVF1 family.</text>
</comment>
<dbReference type="Pfam" id="PF08622">
    <property type="entry name" value="Svf1"/>
    <property type="match status" value="1"/>
</dbReference>
<evidence type="ECO:0000259" key="5">
    <source>
        <dbReference type="Pfam" id="PF17187"/>
    </source>
</evidence>
<comment type="subcellular location">
    <subcellularLocation>
        <location evidence="1">Cytoplasm</location>
    </subcellularLocation>
</comment>
<comment type="caution">
    <text evidence="6">The sequence shown here is derived from an EMBL/GenBank/DDBJ whole genome shotgun (WGS) entry which is preliminary data.</text>
</comment>
<sequence>MASWFSQLSSTVSNVTGLGGTVESIQSVGETVKDGQYFGKLSENDLDWTLASGSSTENQVFYITTKTGGFAFVQLIHSNIGIWNPTISFTCRFYDPTSNTNVFKNINMSKFELSHDKRSVKTDYFNITLDPTQQTYKLQITHPDLVVSMDFNRVDQGFKVGEGRTYLGGGNNGNGGDGDQSSSAAGFVSHKFWPRAQAKGTFIVDKQLHEVEGDGMFIHAIQGMQPQLIASNWNFVNFQSSEAALSMMQFQTTKQYGSVNINQGSLVLHDKLICVSVDNHVELLDLQKDEETEYDIPQRIKLTWKGKTIKQEGADDEKDVSIEMIVTVKNLVDKIDVLAEIPWFLKKLVQTFVVKPYIYQWLDKATATITVGDETVQVEGNCFQELVFVSGF</sequence>
<dbReference type="PANTHER" id="PTHR47107:SF1">
    <property type="entry name" value="CERAMIDE-BINDING PROTEIN SVF1-RELATED"/>
    <property type="match status" value="1"/>
</dbReference>
<keyword evidence="3" id="KW-0963">Cytoplasm</keyword>